<evidence type="ECO:0008006" key="4">
    <source>
        <dbReference type="Google" id="ProtNLM"/>
    </source>
</evidence>
<sequence>MSTKGYRRMLGRTKEGRRHCGATNLIVNMDRRKWHPHRISPPGGHMSQRLLEGKVSTRSEEQPEVPGDPQHPFTWAAEGLQE</sequence>
<organism evidence="2 3">
    <name type="scientific">Acorus calamus</name>
    <name type="common">Sweet flag</name>
    <dbReference type="NCBI Taxonomy" id="4465"/>
    <lineage>
        <taxon>Eukaryota</taxon>
        <taxon>Viridiplantae</taxon>
        <taxon>Streptophyta</taxon>
        <taxon>Embryophyta</taxon>
        <taxon>Tracheophyta</taxon>
        <taxon>Spermatophyta</taxon>
        <taxon>Magnoliopsida</taxon>
        <taxon>Liliopsida</taxon>
        <taxon>Acoraceae</taxon>
        <taxon>Acorus</taxon>
    </lineage>
</organism>
<evidence type="ECO:0000256" key="1">
    <source>
        <dbReference type="SAM" id="MobiDB-lite"/>
    </source>
</evidence>
<accession>A0AAV9ECJ7</accession>
<proteinExistence type="predicted"/>
<dbReference type="EMBL" id="JAUJYO010000008">
    <property type="protein sequence ID" value="KAK1310683.1"/>
    <property type="molecule type" value="Genomic_DNA"/>
</dbReference>
<reference evidence="2" key="2">
    <citation type="submission" date="2023-06" db="EMBL/GenBank/DDBJ databases">
        <authorList>
            <person name="Ma L."/>
            <person name="Liu K.-W."/>
            <person name="Li Z."/>
            <person name="Hsiao Y.-Y."/>
            <person name="Qi Y."/>
            <person name="Fu T."/>
            <person name="Tang G."/>
            <person name="Zhang D."/>
            <person name="Sun W.-H."/>
            <person name="Liu D.-K."/>
            <person name="Li Y."/>
            <person name="Chen G.-Z."/>
            <person name="Liu X.-D."/>
            <person name="Liao X.-Y."/>
            <person name="Jiang Y.-T."/>
            <person name="Yu X."/>
            <person name="Hao Y."/>
            <person name="Huang J."/>
            <person name="Zhao X.-W."/>
            <person name="Ke S."/>
            <person name="Chen Y.-Y."/>
            <person name="Wu W.-L."/>
            <person name="Hsu J.-L."/>
            <person name="Lin Y.-F."/>
            <person name="Huang M.-D."/>
            <person name="Li C.-Y."/>
            <person name="Huang L."/>
            <person name="Wang Z.-W."/>
            <person name="Zhao X."/>
            <person name="Zhong W.-Y."/>
            <person name="Peng D.-H."/>
            <person name="Ahmad S."/>
            <person name="Lan S."/>
            <person name="Zhang J.-S."/>
            <person name="Tsai W.-C."/>
            <person name="Van De Peer Y."/>
            <person name="Liu Z.-J."/>
        </authorList>
    </citation>
    <scope>NUCLEOTIDE SEQUENCE</scope>
    <source>
        <strain evidence="2">CP</strain>
        <tissue evidence="2">Leaves</tissue>
    </source>
</reference>
<gene>
    <name evidence="2" type="ORF">QJS10_CPA08g01646</name>
</gene>
<evidence type="ECO:0000313" key="3">
    <source>
        <dbReference type="Proteomes" id="UP001180020"/>
    </source>
</evidence>
<reference evidence="2" key="1">
    <citation type="journal article" date="2023" name="Nat. Commun.">
        <title>Diploid and tetraploid genomes of Acorus and the evolution of monocots.</title>
        <authorList>
            <person name="Ma L."/>
            <person name="Liu K.W."/>
            <person name="Li Z."/>
            <person name="Hsiao Y.Y."/>
            <person name="Qi Y."/>
            <person name="Fu T."/>
            <person name="Tang G.D."/>
            <person name="Zhang D."/>
            <person name="Sun W.H."/>
            <person name="Liu D.K."/>
            <person name="Li Y."/>
            <person name="Chen G.Z."/>
            <person name="Liu X.D."/>
            <person name="Liao X.Y."/>
            <person name="Jiang Y.T."/>
            <person name="Yu X."/>
            <person name="Hao Y."/>
            <person name="Huang J."/>
            <person name="Zhao X.W."/>
            <person name="Ke S."/>
            <person name="Chen Y.Y."/>
            <person name="Wu W.L."/>
            <person name="Hsu J.L."/>
            <person name="Lin Y.F."/>
            <person name="Huang M.D."/>
            <person name="Li C.Y."/>
            <person name="Huang L."/>
            <person name="Wang Z.W."/>
            <person name="Zhao X."/>
            <person name="Zhong W.Y."/>
            <person name="Peng D.H."/>
            <person name="Ahmad S."/>
            <person name="Lan S."/>
            <person name="Zhang J.S."/>
            <person name="Tsai W.C."/>
            <person name="Van de Peer Y."/>
            <person name="Liu Z.J."/>
        </authorList>
    </citation>
    <scope>NUCLEOTIDE SEQUENCE</scope>
    <source>
        <strain evidence="2">CP</strain>
    </source>
</reference>
<comment type="caution">
    <text evidence="2">The sequence shown here is derived from an EMBL/GenBank/DDBJ whole genome shotgun (WGS) entry which is preliminary data.</text>
</comment>
<feature type="region of interest" description="Disordered" evidence="1">
    <location>
        <begin position="31"/>
        <end position="82"/>
    </location>
</feature>
<feature type="compositionally biased region" description="Basic and acidic residues" evidence="1">
    <location>
        <begin position="51"/>
        <end position="61"/>
    </location>
</feature>
<keyword evidence="3" id="KW-1185">Reference proteome</keyword>
<protein>
    <recommendedName>
        <fullName evidence="4">Ribosomal protein L2</fullName>
    </recommendedName>
</protein>
<dbReference type="AlphaFoldDB" id="A0AAV9ECJ7"/>
<name>A0AAV9ECJ7_ACOCL</name>
<evidence type="ECO:0000313" key="2">
    <source>
        <dbReference type="EMBL" id="KAK1310683.1"/>
    </source>
</evidence>
<dbReference type="Proteomes" id="UP001180020">
    <property type="component" value="Unassembled WGS sequence"/>
</dbReference>